<reference evidence="3" key="2">
    <citation type="submission" date="2023-05" db="EMBL/GenBank/DDBJ databases">
        <authorList>
            <consortium name="Lawrence Berkeley National Laboratory"/>
            <person name="Steindorff A."/>
            <person name="Hensen N."/>
            <person name="Bonometti L."/>
            <person name="Westerberg I."/>
            <person name="Brannstrom I.O."/>
            <person name="Guillou S."/>
            <person name="Cros-Aarteil S."/>
            <person name="Calhoun S."/>
            <person name="Haridas S."/>
            <person name="Kuo A."/>
            <person name="Mondo S."/>
            <person name="Pangilinan J."/>
            <person name="Riley R."/>
            <person name="Labutti K."/>
            <person name="Andreopoulos B."/>
            <person name="Lipzen A."/>
            <person name="Chen C."/>
            <person name="Yanf M."/>
            <person name="Daum C."/>
            <person name="Ng V."/>
            <person name="Clum A."/>
            <person name="Ohm R."/>
            <person name="Martin F."/>
            <person name="Silar P."/>
            <person name="Natvig D."/>
            <person name="Lalanne C."/>
            <person name="Gautier V."/>
            <person name="Ament-Velasquez S.L."/>
            <person name="Kruys A."/>
            <person name="Hutchinson M.I."/>
            <person name="Powell A.J."/>
            <person name="Barry K."/>
            <person name="Miller A.N."/>
            <person name="Grigoriev I.V."/>
            <person name="Debuchy R."/>
            <person name="Gladieux P."/>
            <person name="Thoren M.H."/>
            <person name="Johannesson H."/>
        </authorList>
    </citation>
    <scope>NUCLEOTIDE SEQUENCE</scope>
    <source>
        <strain evidence="3">PSN293</strain>
    </source>
</reference>
<evidence type="ECO:0000313" key="4">
    <source>
        <dbReference type="Proteomes" id="UP001301769"/>
    </source>
</evidence>
<proteinExistence type="predicted"/>
<feature type="region of interest" description="Disordered" evidence="1">
    <location>
        <begin position="206"/>
        <end position="252"/>
    </location>
</feature>
<feature type="region of interest" description="Disordered" evidence="1">
    <location>
        <begin position="265"/>
        <end position="381"/>
    </location>
</feature>
<feature type="compositionally biased region" description="Basic and acidic residues" evidence="1">
    <location>
        <begin position="22"/>
        <end position="47"/>
    </location>
</feature>
<feature type="compositionally biased region" description="Basic and acidic residues" evidence="1">
    <location>
        <begin position="233"/>
        <end position="250"/>
    </location>
</feature>
<evidence type="ECO:0000256" key="1">
    <source>
        <dbReference type="SAM" id="MobiDB-lite"/>
    </source>
</evidence>
<feature type="compositionally biased region" description="Basic and acidic residues" evidence="1">
    <location>
        <begin position="111"/>
        <end position="131"/>
    </location>
</feature>
<accession>A0AAN7B9J0</accession>
<evidence type="ECO:0000259" key="2">
    <source>
        <dbReference type="SMART" id="SM01083"/>
    </source>
</evidence>
<protein>
    <recommendedName>
        <fullName evidence="2">CBF1-interacting co-repressor CIR N-terminal domain-containing protein</fullName>
    </recommendedName>
</protein>
<dbReference type="AlphaFoldDB" id="A0AAN7B9J0"/>
<dbReference type="SMART" id="SM01083">
    <property type="entry name" value="Cir_N"/>
    <property type="match status" value="1"/>
</dbReference>
<name>A0AAN7B9J0_9PEZI</name>
<feature type="region of interest" description="Disordered" evidence="1">
    <location>
        <begin position="15"/>
        <end position="191"/>
    </location>
</feature>
<feature type="compositionally biased region" description="Basic and acidic residues" evidence="1">
    <location>
        <begin position="167"/>
        <end position="191"/>
    </location>
</feature>
<sequence length="381" mass="44782">MPLHLLGKKSWNVYNADNIARVQRDEAEARAREEAEEQRMQEHDAKRRLAILRGETPPPLPEDTEEQEDLDRKSPQRPRSPRRDWESLLPGGTRGREGRKRKRPGEDDTDFEMRLVRERDEVGQRATRELASDDPANNNKKKSWSKEVALVDSTGHISLFEPAPDSSNRRKENSQDFEREAARKKREEEDQYRMRLVNAVGKDGLGLTDGKPWYAAPDGDSTPALVAPSKNVFGRDDPGRKAREAARLDASDPLAMMKMAAAKVRQLDKERRKVNEEREEELRALQKEEHRREKRRRRAKDDDADADADFHEKRHRRHDHKTEIGRSSRDRHSRSERDTHSRHRRHDGSRERMRSRERHRRSRRPDDASERSKHRGHEDRH</sequence>
<feature type="compositionally biased region" description="Basic and acidic residues" evidence="1">
    <location>
        <begin position="364"/>
        <end position="381"/>
    </location>
</feature>
<dbReference type="PANTHER" id="PTHR22093">
    <property type="entry name" value="LEUKOCYTE RECEPTOR CLUSTER LRC MEMBER 1"/>
    <property type="match status" value="1"/>
</dbReference>
<feature type="domain" description="CBF1-interacting co-repressor CIR N-terminal" evidence="2">
    <location>
        <begin position="10"/>
        <end position="46"/>
    </location>
</feature>
<reference evidence="3" key="1">
    <citation type="journal article" date="2023" name="Mol. Phylogenet. Evol.">
        <title>Genome-scale phylogeny and comparative genomics of the fungal order Sordariales.</title>
        <authorList>
            <person name="Hensen N."/>
            <person name="Bonometti L."/>
            <person name="Westerberg I."/>
            <person name="Brannstrom I.O."/>
            <person name="Guillou S."/>
            <person name="Cros-Aarteil S."/>
            <person name="Calhoun S."/>
            <person name="Haridas S."/>
            <person name="Kuo A."/>
            <person name="Mondo S."/>
            <person name="Pangilinan J."/>
            <person name="Riley R."/>
            <person name="LaButti K."/>
            <person name="Andreopoulos B."/>
            <person name="Lipzen A."/>
            <person name="Chen C."/>
            <person name="Yan M."/>
            <person name="Daum C."/>
            <person name="Ng V."/>
            <person name="Clum A."/>
            <person name="Steindorff A."/>
            <person name="Ohm R.A."/>
            <person name="Martin F."/>
            <person name="Silar P."/>
            <person name="Natvig D.O."/>
            <person name="Lalanne C."/>
            <person name="Gautier V."/>
            <person name="Ament-Velasquez S.L."/>
            <person name="Kruys A."/>
            <person name="Hutchinson M.I."/>
            <person name="Powell A.J."/>
            <person name="Barry K."/>
            <person name="Miller A.N."/>
            <person name="Grigoriev I.V."/>
            <person name="Debuchy R."/>
            <person name="Gladieux P."/>
            <person name="Hiltunen Thoren M."/>
            <person name="Johannesson H."/>
        </authorList>
    </citation>
    <scope>NUCLEOTIDE SEQUENCE</scope>
    <source>
        <strain evidence="3">PSN293</strain>
    </source>
</reference>
<dbReference type="EMBL" id="MU858116">
    <property type="protein sequence ID" value="KAK4213040.1"/>
    <property type="molecule type" value="Genomic_DNA"/>
</dbReference>
<dbReference type="InterPro" id="IPR019339">
    <property type="entry name" value="CIR_N_dom"/>
</dbReference>
<feature type="compositionally biased region" description="Basic and acidic residues" evidence="1">
    <location>
        <begin position="320"/>
        <end position="339"/>
    </location>
</feature>
<organism evidence="3 4">
    <name type="scientific">Rhypophila decipiens</name>
    <dbReference type="NCBI Taxonomy" id="261697"/>
    <lineage>
        <taxon>Eukaryota</taxon>
        <taxon>Fungi</taxon>
        <taxon>Dikarya</taxon>
        <taxon>Ascomycota</taxon>
        <taxon>Pezizomycotina</taxon>
        <taxon>Sordariomycetes</taxon>
        <taxon>Sordariomycetidae</taxon>
        <taxon>Sordariales</taxon>
        <taxon>Naviculisporaceae</taxon>
        <taxon>Rhypophila</taxon>
    </lineage>
</organism>
<keyword evidence="4" id="KW-1185">Reference proteome</keyword>
<dbReference type="Proteomes" id="UP001301769">
    <property type="component" value="Unassembled WGS sequence"/>
</dbReference>
<comment type="caution">
    <text evidence="3">The sequence shown here is derived from an EMBL/GenBank/DDBJ whole genome shotgun (WGS) entry which is preliminary data.</text>
</comment>
<dbReference type="InterPro" id="IPR039875">
    <property type="entry name" value="LENG1-like"/>
</dbReference>
<dbReference type="PANTHER" id="PTHR22093:SF0">
    <property type="entry name" value="LEUKOCYTE RECEPTOR CLUSTER MEMBER 1"/>
    <property type="match status" value="1"/>
</dbReference>
<evidence type="ECO:0000313" key="3">
    <source>
        <dbReference type="EMBL" id="KAK4213040.1"/>
    </source>
</evidence>
<gene>
    <name evidence="3" type="ORF">QBC37DRAFT_182091</name>
</gene>
<feature type="compositionally biased region" description="Basic and acidic residues" evidence="1">
    <location>
        <begin position="265"/>
        <end position="291"/>
    </location>
</feature>